<name>A0AAD5NB71_PARTN</name>
<reference evidence="1" key="1">
    <citation type="submission" date="2021-06" db="EMBL/GenBank/DDBJ databases">
        <title>Parelaphostrongylus tenuis whole genome reference sequence.</title>
        <authorList>
            <person name="Garwood T.J."/>
            <person name="Larsen P.A."/>
            <person name="Fountain-Jones N.M."/>
            <person name="Garbe J.R."/>
            <person name="Macchietto M.G."/>
            <person name="Kania S.A."/>
            <person name="Gerhold R.W."/>
            <person name="Richards J.E."/>
            <person name="Wolf T.M."/>
        </authorList>
    </citation>
    <scope>NUCLEOTIDE SEQUENCE</scope>
    <source>
        <strain evidence="1">MNPRO001-30</strain>
        <tissue evidence="1">Meninges</tissue>
    </source>
</reference>
<dbReference type="GO" id="GO:0005615">
    <property type="term" value="C:extracellular space"/>
    <property type="evidence" value="ECO:0007669"/>
    <property type="project" value="TreeGrafter"/>
</dbReference>
<dbReference type="PANTHER" id="PTHR10974:SF48">
    <property type="entry name" value="SULFATASE DOMAIN-CONTAINING PROTEIN"/>
    <property type="match status" value="1"/>
</dbReference>
<dbReference type="SUPFAM" id="SSF53649">
    <property type="entry name" value="Alkaline phosphatase-like"/>
    <property type="match status" value="1"/>
</dbReference>
<dbReference type="FunFam" id="3.40.720.10:FF:000017">
    <property type="entry name" value="Predicted protein"/>
    <property type="match status" value="1"/>
</dbReference>
<sequence>MRLVLLQNGVRKEQGCQLPRPDPFDPTILEFIRKPPALQCNGDQHDLTYLSNDEWLRINFTTIRYNKLKVACFYRCFDRIDDDDENIHYDQWVRFNDTVRPECEFVETSCERTSFPRVTIYRNNHNQILKRKGTSLAINSGAKSVILIVLDSISHSNFVRNMPKSLEVLKSVYKSHIFDGMNKIGDQSFPNAVAFLAGRDHQTEFGDVKGFFDEHPLIWKEFEKANYTTYYAEDYPDFNLFNYLAKGFKKKPVHHYFRPFWLNVYGSYLHRRSKYLCYGTQAMHNIQLNYLSQFLRKYRDSPKFALNWLTELGHDYMNKVNVADDDFANFLLEHYDELKNSFLFVLSDHGHRFDSIRRTAIGRIEESLPFFSMHIPMDLRQRFPRITKTVESNTQILTTFWDFYVTMRDILDLGQNNKWEEFHGRKISQINASYSRRGLSLLRPIKDRNCKEAGIPDQFCPCYGEASVDTTNLLVSVDQLE</sequence>
<dbReference type="Gene3D" id="3.40.720.10">
    <property type="entry name" value="Alkaline Phosphatase, subunit A"/>
    <property type="match status" value="1"/>
</dbReference>
<dbReference type="CDD" id="cd16021">
    <property type="entry name" value="ALP_like"/>
    <property type="match status" value="1"/>
</dbReference>
<protein>
    <recommendedName>
        <fullName evidence="3">DUF229 domain containing protein</fullName>
    </recommendedName>
</protein>
<keyword evidence="2" id="KW-1185">Reference proteome</keyword>
<dbReference type="Proteomes" id="UP001196413">
    <property type="component" value="Unassembled WGS sequence"/>
</dbReference>
<evidence type="ECO:0000313" key="2">
    <source>
        <dbReference type="Proteomes" id="UP001196413"/>
    </source>
</evidence>
<accession>A0AAD5NB71</accession>
<organism evidence="1 2">
    <name type="scientific">Parelaphostrongylus tenuis</name>
    <name type="common">Meningeal worm</name>
    <dbReference type="NCBI Taxonomy" id="148309"/>
    <lineage>
        <taxon>Eukaryota</taxon>
        <taxon>Metazoa</taxon>
        <taxon>Ecdysozoa</taxon>
        <taxon>Nematoda</taxon>
        <taxon>Chromadorea</taxon>
        <taxon>Rhabditida</taxon>
        <taxon>Rhabditina</taxon>
        <taxon>Rhabditomorpha</taxon>
        <taxon>Strongyloidea</taxon>
        <taxon>Metastrongylidae</taxon>
        <taxon>Parelaphostrongylus</taxon>
    </lineage>
</organism>
<evidence type="ECO:0008006" key="3">
    <source>
        <dbReference type="Google" id="ProtNLM"/>
    </source>
</evidence>
<dbReference type="InterPro" id="IPR017850">
    <property type="entry name" value="Alkaline_phosphatase_core_sf"/>
</dbReference>
<dbReference type="PANTHER" id="PTHR10974">
    <property type="entry name" value="FI08016P-RELATED"/>
    <property type="match status" value="1"/>
</dbReference>
<dbReference type="Pfam" id="PF02995">
    <property type="entry name" value="DUF229"/>
    <property type="match status" value="1"/>
</dbReference>
<gene>
    <name evidence="1" type="ORF">KIN20_024492</name>
</gene>
<proteinExistence type="predicted"/>
<dbReference type="AlphaFoldDB" id="A0AAD5NB71"/>
<dbReference type="InterPro" id="IPR004245">
    <property type="entry name" value="DUF229"/>
</dbReference>
<dbReference type="EMBL" id="JAHQIW010004965">
    <property type="protein sequence ID" value="KAJ1364399.1"/>
    <property type="molecule type" value="Genomic_DNA"/>
</dbReference>
<evidence type="ECO:0000313" key="1">
    <source>
        <dbReference type="EMBL" id="KAJ1364399.1"/>
    </source>
</evidence>
<comment type="caution">
    <text evidence="1">The sequence shown here is derived from an EMBL/GenBank/DDBJ whole genome shotgun (WGS) entry which is preliminary data.</text>
</comment>